<reference evidence="1 2" key="1">
    <citation type="journal article" date="2014" name="Int. J. Syst. Evol. Microbiol.">
        <title>Complete genome sequence of Corynebacterium casei LMG S-19264T (=DSM 44701T), isolated from a smear-ripened cheese.</title>
        <authorList>
            <consortium name="US DOE Joint Genome Institute (JGI-PGF)"/>
            <person name="Walter F."/>
            <person name="Albersmeier A."/>
            <person name="Kalinowski J."/>
            <person name="Ruckert C."/>
        </authorList>
    </citation>
    <scope>NUCLEOTIDE SEQUENCE [LARGE SCALE GENOMIC DNA]</scope>
    <source>
        <strain evidence="1 2">IBRC-M 10912</strain>
    </source>
</reference>
<sequence length="145" mass="15449">MVELPSMSTTLTGSVSRRELLAVMGSIVPVTISGCSDFAFSNGTEGEGDTIEIMVENQTDERAAIGVRVENDDGEMLFSRVYELEPGHLDSAAGIETTPSTVTAFTPEGAAATWEYAPGLDIDCEGEDIGITLRSDNSIESWYAC</sequence>
<comment type="caution">
    <text evidence="1">The sequence shown here is derived from an EMBL/GenBank/DDBJ whole genome shotgun (WGS) entry which is preliminary data.</text>
</comment>
<organism evidence="1 2">
    <name type="scientific">Natribaculum luteum</name>
    <dbReference type="NCBI Taxonomy" id="1586232"/>
    <lineage>
        <taxon>Archaea</taxon>
        <taxon>Methanobacteriati</taxon>
        <taxon>Methanobacteriota</taxon>
        <taxon>Stenosarchaea group</taxon>
        <taxon>Halobacteria</taxon>
        <taxon>Halobacteriales</taxon>
        <taxon>Natrialbaceae</taxon>
        <taxon>Natribaculum</taxon>
    </lineage>
</organism>
<dbReference type="RefSeq" id="WP_377070754.1">
    <property type="nucleotide sequence ID" value="NZ_JBHSDJ010000014.1"/>
</dbReference>
<accession>A0ABD5NXL3</accession>
<dbReference type="AlphaFoldDB" id="A0ABD5NXL3"/>
<evidence type="ECO:0000313" key="1">
    <source>
        <dbReference type="EMBL" id="MFC4246672.1"/>
    </source>
</evidence>
<evidence type="ECO:0000313" key="2">
    <source>
        <dbReference type="Proteomes" id="UP001595821"/>
    </source>
</evidence>
<gene>
    <name evidence="1" type="ORF">ACFOZ7_06630</name>
</gene>
<protein>
    <submittedName>
        <fullName evidence="1">Uncharacterized protein</fullName>
    </submittedName>
</protein>
<proteinExistence type="predicted"/>
<dbReference type="Proteomes" id="UP001595821">
    <property type="component" value="Unassembled WGS sequence"/>
</dbReference>
<name>A0ABD5NXL3_9EURY</name>
<dbReference type="EMBL" id="JBHSDJ010000014">
    <property type="protein sequence ID" value="MFC4246672.1"/>
    <property type="molecule type" value="Genomic_DNA"/>
</dbReference>